<dbReference type="Pfam" id="PF06985">
    <property type="entry name" value="HET"/>
    <property type="match status" value="1"/>
</dbReference>
<evidence type="ECO:0000259" key="1">
    <source>
        <dbReference type="Pfam" id="PF06985"/>
    </source>
</evidence>
<reference evidence="3" key="1">
    <citation type="journal article" date="2019" name="bioRxiv">
        <title>Genomics, evolutionary history and diagnostics of the Alternaria alternata species group including apple and Asian pear pathotypes.</title>
        <authorList>
            <person name="Armitage A.D."/>
            <person name="Cockerton H.M."/>
            <person name="Sreenivasaprasad S."/>
            <person name="Woodhall J.W."/>
            <person name="Lane C.R."/>
            <person name="Harrison R.J."/>
            <person name="Clarkson J.P."/>
        </authorList>
    </citation>
    <scope>NUCLEOTIDE SEQUENCE [LARGE SCALE GENOMIC DNA]</scope>
    <source>
        <strain evidence="3">FERA 1082</strain>
    </source>
</reference>
<dbReference type="Proteomes" id="UP000292402">
    <property type="component" value="Unassembled WGS sequence"/>
</dbReference>
<evidence type="ECO:0000313" key="2">
    <source>
        <dbReference type="EMBL" id="RYN60693.1"/>
    </source>
</evidence>
<sequence>MYSPLDATRKEIRLLHVHSGAWNDDVKCHLETVSLNDNPKFNAISYVWGDPNITLPITIDGEPLAITRNLCNGLQRLRKTDETLIIYADAACINQSDVNERSQQVQLMGEIYSSAQEVFIWLGYGRESQAPVARPDIIHWFKDGTDMKVLESYFEKDDLEHQPDEETEDALGLFVYLGTRAMDIHLSEVPFFDVKERKLIPKHKWPAVVRAGNTLLSNPWWTRIWVVQETVLAREATVVYCNITVPWKVVTDAVELSDRHDKYCCEELKSSLPYSDVEIIDQLLSNMHSGAGMMKEMKNRGRKLSLRQIMRQTHLRDAVDIRDKVFGILGLVDDWRGASPVAPDYNMSPKEVFMQAILHDIETGGSLGFLMGTTISGIPGVPSWVTERSVRTPDHTQAARVRDGCSLLFSADGRCGVNVERRDDILMVDGFEPKLRISRVSPILSSPDTSPKAYVENVKICYRMVGLGEEIHLPHSRRQTQEEWFLRTMAQDCWMWSSFTRDIWHRPEHSGNIFKRLGDIDVACLSRAFWSWLKARAENKEIRNTRYESDDDHIRGFLRSCDMNSAYRRFFITEDGRMGLGPPEMLPDDSIAILLGSNVPLCLRPVLNASQGHYTLVGDTYVHGLMDGEGVPPNWEDHVVKIHLH</sequence>
<name>A0A4Q4MW46_9PLEO</name>
<proteinExistence type="predicted"/>
<accession>A0A4Q4MW46</accession>
<dbReference type="PANTHER" id="PTHR24148:SF82">
    <property type="entry name" value="HETEROKARYON INCOMPATIBILITY DOMAIN-CONTAINING PROTEIN"/>
    <property type="match status" value="1"/>
</dbReference>
<organism evidence="2 3">
    <name type="scientific">Alternaria tenuissima</name>
    <dbReference type="NCBI Taxonomy" id="119927"/>
    <lineage>
        <taxon>Eukaryota</taxon>
        <taxon>Fungi</taxon>
        <taxon>Dikarya</taxon>
        <taxon>Ascomycota</taxon>
        <taxon>Pezizomycotina</taxon>
        <taxon>Dothideomycetes</taxon>
        <taxon>Pleosporomycetidae</taxon>
        <taxon>Pleosporales</taxon>
        <taxon>Pleosporineae</taxon>
        <taxon>Pleosporaceae</taxon>
        <taxon>Alternaria</taxon>
        <taxon>Alternaria sect. Alternaria</taxon>
        <taxon>Alternaria alternata complex</taxon>
    </lineage>
</organism>
<dbReference type="InterPro" id="IPR010730">
    <property type="entry name" value="HET"/>
</dbReference>
<protein>
    <recommendedName>
        <fullName evidence="1">Heterokaryon incompatibility domain-containing protein</fullName>
    </recommendedName>
</protein>
<dbReference type="InterPro" id="IPR052895">
    <property type="entry name" value="HetReg/Transcr_Mod"/>
</dbReference>
<dbReference type="EMBL" id="PDXA01000002">
    <property type="protein sequence ID" value="RYN60693.1"/>
    <property type="molecule type" value="Genomic_DNA"/>
</dbReference>
<gene>
    <name evidence="2" type="ORF">AA0114_g947</name>
</gene>
<feature type="domain" description="Heterokaryon incompatibility" evidence="1">
    <location>
        <begin position="41"/>
        <end position="229"/>
    </location>
</feature>
<evidence type="ECO:0000313" key="3">
    <source>
        <dbReference type="Proteomes" id="UP000292402"/>
    </source>
</evidence>
<dbReference type="PANTHER" id="PTHR24148">
    <property type="entry name" value="ANKYRIN REPEAT DOMAIN-CONTAINING PROTEIN 39 HOMOLOG-RELATED"/>
    <property type="match status" value="1"/>
</dbReference>
<dbReference type="Pfam" id="PF26639">
    <property type="entry name" value="Het-6_barrel"/>
    <property type="match status" value="1"/>
</dbReference>
<comment type="caution">
    <text evidence="2">The sequence shown here is derived from an EMBL/GenBank/DDBJ whole genome shotgun (WGS) entry which is preliminary data.</text>
</comment>
<dbReference type="AlphaFoldDB" id="A0A4Q4MW46"/>